<organism evidence="2 3">
    <name type="scientific">Bowmanella yangjiangensis</name>
    <dbReference type="NCBI Taxonomy" id="2811230"/>
    <lineage>
        <taxon>Bacteria</taxon>
        <taxon>Pseudomonadati</taxon>
        <taxon>Pseudomonadota</taxon>
        <taxon>Gammaproteobacteria</taxon>
        <taxon>Alteromonadales</taxon>
        <taxon>Alteromonadaceae</taxon>
        <taxon>Bowmanella</taxon>
    </lineage>
</organism>
<gene>
    <name evidence="2" type="ORF">J0A65_23475</name>
</gene>
<proteinExistence type="predicted"/>
<protein>
    <recommendedName>
        <fullName evidence="4">Zinc ribbon domain-containing protein</fullName>
    </recommendedName>
</protein>
<reference evidence="2 3" key="1">
    <citation type="submission" date="2021-03" db="EMBL/GenBank/DDBJ databases">
        <title>novel species isolated from a fishpond in China.</title>
        <authorList>
            <person name="Lu H."/>
            <person name="Cai Z."/>
        </authorList>
    </citation>
    <scope>NUCLEOTIDE SEQUENCE [LARGE SCALE GENOMIC DNA]</scope>
    <source>
        <strain evidence="2 3">Y57</strain>
    </source>
</reference>
<keyword evidence="3" id="KW-1185">Reference proteome</keyword>
<accession>A0ABS3D0E3</accession>
<evidence type="ECO:0000313" key="3">
    <source>
        <dbReference type="Proteomes" id="UP000663992"/>
    </source>
</evidence>
<evidence type="ECO:0000313" key="2">
    <source>
        <dbReference type="EMBL" id="MBN7822844.1"/>
    </source>
</evidence>
<dbReference type="Proteomes" id="UP000663992">
    <property type="component" value="Unassembled WGS sequence"/>
</dbReference>
<keyword evidence="1" id="KW-0472">Membrane</keyword>
<feature type="transmembrane region" description="Helical" evidence="1">
    <location>
        <begin position="128"/>
        <end position="154"/>
    </location>
</feature>
<feature type="non-terminal residue" evidence="2">
    <location>
        <position position="1"/>
    </location>
</feature>
<comment type="caution">
    <text evidence="2">The sequence shown here is derived from an EMBL/GenBank/DDBJ whole genome shotgun (WGS) entry which is preliminary data.</text>
</comment>
<keyword evidence="1" id="KW-1133">Transmembrane helix</keyword>
<dbReference type="RefSeq" id="WP_206596703.1">
    <property type="nucleotide sequence ID" value="NZ_JAFKCS010000219.1"/>
</dbReference>
<evidence type="ECO:0000256" key="1">
    <source>
        <dbReference type="SAM" id="Phobius"/>
    </source>
</evidence>
<name>A0ABS3D0E3_9ALTE</name>
<keyword evidence="1" id="KW-0812">Transmembrane</keyword>
<evidence type="ECO:0008006" key="4">
    <source>
        <dbReference type="Google" id="ProtNLM"/>
    </source>
</evidence>
<sequence length="157" mass="17651">RRRRLRPDPGSARDGRVSVLALIGYIPCHIRREGNPMQCPKCRYEPTLAEVQQSPEDCVKCGVNYEGFERHAAEVKAQRQLEQAANAERAKRSPAVYEAEQQYPGAQPVVVVDINMSFGAMVRFMVKWVLASIPAIIILFLLFTGVPAFLGALMRFF</sequence>
<dbReference type="EMBL" id="JAFKCS010000219">
    <property type="protein sequence ID" value="MBN7822844.1"/>
    <property type="molecule type" value="Genomic_DNA"/>
</dbReference>